<dbReference type="InterPro" id="IPR015883">
    <property type="entry name" value="Glyco_hydro_20_cat"/>
</dbReference>
<dbReference type="PANTHER" id="PTHR22600:SF57">
    <property type="entry name" value="BETA-N-ACETYLHEXOSAMINIDASE"/>
    <property type="match status" value="1"/>
</dbReference>
<dbReference type="EC" id="3.2.1.52" evidence="3"/>
<evidence type="ECO:0000313" key="10">
    <source>
        <dbReference type="EMBL" id="WPU92258.1"/>
    </source>
</evidence>
<dbReference type="Gene3D" id="3.30.379.10">
    <property type="entry name" value="Chitobiase/beta-hexosaminidase domain 2-like"/>
    <property type="match status" value="1"/>
</dbReference>
<dbReference type="EMBL" id="CP139558">
    <property type="protein sequence ID" value="WPU92258.1"/>
    <property type="molecule type" value="Genomic_DNA"/>
</dbReference>
<sequence length="704" mass="79599">MRKILQTLFLLLVALKINAQDMKTVTLLPVPQHINFTSGRFALMANFTIAVKTDPGDSILYFAVNRAFQTLNRRTALYFGQQRITVKDVSDTSLFIINVKHKKGMKIGRDESYSLTVSTKNIVLEAPETIGALHGLETFLQLVQHDQEGFFLPAVNIQDSPRFVWRGLMIDVARHFIPVDVIERNIDAMTAVKMNILHLHLSDDEGFRIESKVYPGLQKKGSYGEYFTQAQIRELITYAKKRGIIIVPEFDMPGHTTSFLAGYPYLSSTPGAMYQPGPRFAFTGKPMDIMNMINTSPTPSFDPSKESTYIFLDKFLGEMSLLFDSPYMHIGADENNGVSWKNNPDIAAFMKKNNIPDTHALQAYFVNRVQRLLTKHHVHTIGWEELLSENLPKDVAVQVWTDGSKMNAAAKLGHPVIVSKGFYLDVFMPAYTHYQNDLLVDKLSDTLASKVIGGEAAQWAEAVDKDNIETRIWPRAAAIAERLWSPEQVKDIDDMYRRLFLINTQLDEIGVQHISSYERGLRRITRGRDITPLKTLTDVLTPVKGYKKLFARMTKPLNATYQTAPLTDVSDIVFVDSEIQRQFRMTVKHYLNSPNETDAGLIAAQLEKWKANNTALEPLINSGLINNDINENAKKLYTAALIGQEALELLKNKEKPTPERVKGWLNTLDQMKKAYGEVDLSIIPEIKALVTQQMEAEPANYPII</sequence>
<keyword evidence="6" id="KW-0326">Glycosidase</keyword>
<dbReference type="Proteomes" id="UP001324380">
    <property type="component" value="Chromosome"/>
</dbReference>
<feature type="chain" id="PRO_5045073166" description="beta-N-acetylhexosaminidase" evidence="7">
    <location>
        <begin position="20"/>
        <end position="704"/>
    </location>
</feature>
<feature type="domain" description="Beta-hexosaminidase eukaryotic type N-terminal" evidence="9">
    <location>
        <begin position="27"/>
        <end position="142"/>
    </location>
</feature>
<dbReference type="SUPFAM" id="SSF51445">
    <property type="entry name" value="(Trans)glycosidases"/>
    <property type="match status" value="1"/>
</dbReference>
<dbReference type="InterPro" id="IPR025705">
    <property type="entry name" value="Beta_hexosaminidase_sua/sub"/>
</dbReference>
<dbReference type="Pfam" id="PF00728">
    <property type="entry name" value="Glyco_hydro_20"/>
    <property type="match status" value="1"/>
</dbReference>
<dbReference type="SUPFAM" id="SSF55545">
    <property type="entry name" value="beta-N-acetylhexosaminidase-like domain"/>
    <property type="match status" value="1"/>
</dbReference>
<feature type="domain" description="Glycoside hydrolase family 20 catalytic" evidence="8">
    <location>
        <begin position="163"/>
        <end position="486"/>
    </location>
</feature>
<evidence type="ECO:0000256" key="5">
    <source>
        <dbReference type="ARBA" id="ARBA00023180"/>
    </source>
</evidence>
<evidence type="ECO:0000259" key="8">
    <source>
        <dbReference type="Pfam" id="PF00728"/>
    </source>
</evidence>
<dbReference type="Pfam" id="PF14845">
    <property type="entry name" value="Glycohydro_20b2"/>
    <property type="match status" value="1"/>
</dbReference>
<evidence type="ECO:0000259" key="9">
    <source>
        <dbReference type="Pfam" id="PF14845"/>
    </source>
</evidence>
<accession>A0ABZ0TJ99</accession>
<evidence type="ECO:0000256" key="7">
    <source>
        <dbReference type="SAM" id="SignalP"/>
    </source>
</evidence>
<keyword evidence="7" id="KW-0732">Signal</keyword>
<evidence type="ECO:0000256" key="3">
    <source>
        <dbReference type="ARBA" id="ARBA00012663"/>
    </source>
</evidence>
<dbReference type="PANTHER" id="PTHR22600">
    <property type="entry name" value="BETA-HEXOSAMINIDASE"/>
    <property type="match status" value="1"/>
</dbReference>
<dbReference type="RefSeq" id="WP_321561420.1">
    <property type="nucleotide sequence ID" value="NZ_CP139558.1"/>
</dbReference>
<evidence type="ECO:0000256" key="2">
    <source>
        <dbReference type="ARBA" id="ARBA00006285"/>
    </source>
</evidence>
<dbReference type="PRINTS" id="PR00738">
    <property type="entry name" value="GLHYDRLASE20"/>
</dbReference>
<protein>
    <recommendedName>
        <fullName evidence="3">beta-N-acetylhexosaminidase</fullName>
        <ecNumber evidence="3">3.2.1.52</ecNumber>
    </recommendedName>
</protein>
<dbReference type="InterPro" id="IPR029018">
    <property type="entry name" value="Hex-like_dom2"/>
</dbReference>
<reference evidence="10 11" key="1">
    <citation type="submission" date="2023-11" db="EMBL/GenBank/DDBJ databases">
        <title>Analysis of the Genomes of Mucilaginibacter gossypii cycad 4 and M. sabulilitoris SNA2: microbes with the potential for plant growth promotion.</title>
        <authorList>
            <person name="Hirsch A.M."/>
            <person name="Humm E."/>
            <person name="Rubbi M."/>
            <person name="Del Vecchio G."/>
            <person name="Ha S.M."/>
            <person name="Pellegrini M."/>
            <person name="Gunsalus R.P."/>
        </authorList>
    </citation>
    <scope>NUCLEOTIDE SEQUENCE [LARGE SCALE GENOMIC DNA]</scope>
    <source>
        <strain evidence="10 11">SNA2</strain>
    </source>
</reference>
<feature type="signal peptide" evidence="7">
    <location>
        <begin position="1"/>
        <end position="19"/>
    </location>
</feature>
<dbReference type="Gene3D" id="3.20.20.80">
    <property type="entry name" value="Glycosidases"/>
    <property type="match status" value="1"/>
</dbReference>
<dbReference type="InterPro" id="IPR029019">
    <property type="entry name" value="HEX_eukaryotic_N"/>
</dbReference>
<keyword evidence="4" id="KW-0378">Hydrolase</keyword>
<evidence type="ECO:0000256" key="1">
    <source>
        <dbReference type="ARBA" id="ARBA00001231"/>
    </source>
</evidence>
<organism evidence="10 11">
    <name type="scientific">Mucilaginibacter sabulilitoris</name>
    <dbReference type="NCBI Taxonomy" id="1173583"/>
    <lineage>
        <taxon>Bacteria</taxon>
        <taxon>Pseudomonadati</taxon>
        <taxon>Bacteroidota</taxon>
        <taxon>Sphingobacteriia</taxon>
        <taxon>Sphingobacteriales</taxon>
        <taxon>Sphingobacteriaceae</taxon>
        <taxon>Mucilaginibacter</taxon>
    </lineage>
</organism>
<evidence type="ECO:0000256" key="4">
    <source>
        <dbReference type="ARBA" id="ARBA00022801"/>
    </source>
</evidence>
<comment type="catalytic activity">
    <reaction evidence="1">
        <text>Hydrolysis of terminal non-reducing N-acetyl-D-hexosamine residues in N-acetyl-beta-D-hexosaminides.</text>
        <dbReference type="EC" id="3.2.1.52"/>
    </reaction>
</comment>
<keyword evidence="5" id="KW-0325">Glycoprotein</keyword>
<proteinExistence type="inferred from homology"/>
<comment type="similarity">
    <text evidence="2">Belongs to the glycosyl hydrolase 20 family.</text>
</comment>
<dbReference type="InterPro" id="IPR017853">
    <property type="entry name" value="GH"/>
</dbReference>
<evidence type="ECO:0000313" key="11">
    <source>
        <dbReference type="Proteomes" id="UP001324380"/>
    </source>
</evidence>
<name>A0ABZ0TJ99_9SPHI</name>
<keyword evidence="11" id="KW-1185">Reference proteome</keyword>
<evidence type="ECO:0000256" key="6">
    <source>
        <dbReference type="ARBA" id="ARBA00023295"/>
    </source>
</evidence>
<gene>
    <name evidence="10" type="ORF">SNE25_23325</name>
</gene>